<reference evidence="5 6" key="1">
    <citation type="journal article" date="2009" name="Science">
        <title>Green evolution and dynamic adaptations revealed by genomes of the marine picoeukaryotes Micromonas.</title>
        <authorList>
            <person name="Worden A.Z."/>
            <person name="Lee J.H."/>
            <person name="Mock T."/>
            <person name="Rouze P."/>
            <person name="Simmons M.P."/>
            <person name="Aerts A.L."/>
            <person name="Allen A.E."/>
            <person name="Cuvelier M.L."/>
            <person name="Derelle E."/>
            <person name="Everett M.V."/>
            <person name="Foulon E."/>
            <person name="Grimwood J."/>
            <person name="Gundlach H."/>
            <person name="Henrissat B."/>
            <person name="Napoli C."/>
            <person name="McDonald S.M."/>
            <person name="Parker M.S."/>
            <person name="Rombauts S."/>
            <person name="Salamov A."/>
            <person name="Von Dassow P."/>
            <person name="Badger J.H."/>
            <person name="Coutinho P.M."/>
            <person name="Demir E."/>
            <person name="Dubchak I."/>
            <person name="Gentemann C."/>
            <person name="Eikrem W."/>
            <person name="Gready J.E."/>
            <person name="John U."/>
            <person name="Lanier W."/>
            <person name="Lindquist E.A."/>
            <person name="Lucas S."/>
            <person name="Mayer K.F."/>
            <person name="Moreau H."/>
            <person name="Not F."/>
            <person name="Otillar R."/>
            <person name="Panaud O."/>
            <person name="Pangilinan J."/>
            <person name="Paulsen I."/>
            <person name="Piegu B."/>
            <person name="Poliakov A."/>
            <person name="Robbens S."/>
            <person name="Schmutz J."/>
            <person name="Toulza E."/>
            <person name="Wyss T."/>
            <person name="Zelensky A."/>
            <person name="Zhou K."/>
            <person name="Armbrust E.V."/>
            <person name="Bhattacharya D."/>
            <person name="Goodenough U.W."/>
            <person name="Van de Peer Y."/>
            <person name="Grigoriev I.V."/>
        </authorList>
    </citation>
    <scope>NUCLEOTIDE SEQUENCE [LARGE SCALE GENOMIC DNA]</scope>
    <source>
        <strain evidence="6">RCC299 / NOUM17</strain>
    </source>
</reference>
<name>C1FHB5_MICCC</name>
<sequence>MCSGTTHPLAGPLLGVPDGYAKKHKSLKEIIDGSRSGGDSDKAPELVDLVSEDDEPSDPADVAAGCSPPKRRSRSTPSAAPVFRKRSCVNFRAPIPDDREEPDGAGLPVEGLEHIFELPDTDSDGNVKHVLRVLFPREKMGDEAARRRPGYHRLGIVETVWDAVRLYNGTARAEGATEQELLEEHLDPSHIKCDEWIHSDLQGAHETGIRMTRKGTFCVRVVERGGTRPKTLSRHNDIEAAVEAFNAHSREQLVLGYASTRESQKFGSLKKLTDSFATILPGDDNALKLGEDDDRSPSTEPSIKLKLKLTPSAREAAERMRTVRLAARGEAPPPRTKTKTRKRTPEIRRNVCGIKGLHVLYEAFTEDVERTLFTHKKLFPFGATRSTASEKRIDSTLGLAQMPDDIMRVANVVRDSGLEPTLITPDHVLSQSYPPRVGFMSHLDSSERWGEVVVGVSLGADGVLFFTPNCRSDRGIGNRIRNAALENDFADYPTESGVTESDSWRNGRGSRVNKGQKSWALELEIPRRSVYVMSGAARTDLEHGIRAVKAPSQESAPAWNPLGVRRSLTIRAQKPYSDATLEHLARENPRDKGVSQRLRSQMSFKTAFEATTYGNTGRAGAEQARAFVAKNAATRLRFEPSQVGFATEPGAKEDDVIRIELVDEDEDEDDEDEDEWGVDEIVGKRVLEDGETQYKVAWSGTDGRGRPWKPSWEPESNLTSCREAVEKYETMCGVMKRSEYYC</sequence>
<dbReference type="eggNOG" id="ENOG502S13J">
    <property type="taxonomic scope" value="Eukaryota"/>
</dbReference>
<dbReference type="SUPFAM" id="SSF54160">
    <property type="entry name" value="Chromo domain-like"/>
    <property type="match status" value="1"/>
</dbReference>
<proteinExistence type="inferred from homology"/>
<dbReference type="InterPro" id="IPR032857">
    <property type="entry name" value="ALKBH4"/>
</dbReference>
<evidence type="ECO:0000313" key="5">
    <source>
        <dbReference type="EMBL" id="ACO70072.1"/>
    </source>
</evidence>
<dbReference type="GO" id="GO:0016491">
    <property type="term" value="F:oxidoreductase activity"/>
    <property type="evidence" value="ECO:0007669"/>
    <property type="project" value="TreeGrafter"/>
</dbReference>
<dbReference type="Pfam" id="PF00385">
    <property type="entry name" value="Chromo"/>
    <property type="match status" value="1"/>
</dbReference>
<dbReference type="SMART" id="SM00298">
    <property type="entry name" value="CHROMO"/>
    <property type="match status" value="1"/>
</dbReference>
<dbReference type="Proteomes" id="UP000002009">
    <property type="component" value="Chromosome 10"/>
</dbReference>
<dbReference type="RefSeq" id="XP_002508814.1">
    <property type="nucleotide sequence ID" value="XM_002508768.1"/>
</dbReference>
<evidence type="ECO:0000256" key="1">
    <source>
        <dbReference type="ARBA" id="ARBA00007879"/>
    </source>
</evidence>
<evidence type="ECO:0000259" key="4">
    <source>
        <dbReference type="PROSITE" id="PS51471"/>
    </source>
</evidence>
<dbReference type="InterPro" id="IPR023780">
    <property type="entry name" value="Chromo_domain"/>
</dbReference>
<evidence type="ECO:0000313" key="6">
    <source>
        <dbReference type="Proteomes" id="UP000002009"/>
    </source>
</evidence>
<dbReference type="InParanoid" id="C1FHB5"/>
<feature type="compositionally biased region" description="Basic and acidic residues" evidence="2">
    <location>
        <begin position="30"/>
        <end position="45"/>
    </location>
</feature>
<dbReference type="Gene3D" id="2.40.50.40">
    <property type="match status" value="1"/>
</dbReference>
<dbReference type="PROSITE" id="PS51471">
    <property type="entry name" value="FE2OG_OXY"/>
    <property type="match status" value="1"/>
</dbReference>
<feature type="region of interest" description="Disordered" evidence="2">
    <location>
        <begin position="30"/>
        <end position="80"/>
    </location>
</feature>
<dbReference type="OrthoDB" id="442860at2759"/>
<dbReference type="InterPro" id="IPR037151">
    <property type="entry name" value="AlkB-like_sf"/>
</dbReference>
<dbReference type="KEGG" id="mis:MICPUN_62025"/>
<dbReference type="SUPFAM" id="SSF51197">
    <property type="entry name" value="Clavaminate synthase-like"/>
    <property type="match status" value="1"/>
</dbReference>
<dbReference type="InterPro" id="IPR005123">
    <property type="entry name" value="Oxoglu/Fe-dep_dioxygenase_dom"/>
</dbReference>
<dbReference type="GO" id="GO:0070988">
    <property type="term" value="P:demethylation"/>
    <property type="evidence" value="ECO:0007669"/>
    <property type="project" value="InterPro"/>
</dbReference>
<accession>C1FHB5</accession>
<comment type="similarity">
    <text evidence="1">Belongs to the alkB family.</text>
</comment>
<organism evidence="5 6">
    <name type="scientific">Micromonas commoda (strain RCC299 / NOUM17 / CCMP2709)</name>
    <name type="common">Picoplanktonic green alga</name>
    <dbReference type="NCBI Taxonomy" id="296587"/>
    <lineage>
        <taxon>Eukaryota</taxon>
        <taxon>Viridiplantae</taxon>
        <taxon>Chlorophyta</taxon>
        <taxon>Mamiellophyceae</taxon>
        <taxon>Mamiellales</taxon>
        <taxon>Mamiellaceae</taxon>
        <taxon>Micromonas</taxon>
    </lineage>
</organism>
<protein>
    <submittedName>
        <fullName evidence="5">Chromodomain-containing protein</fullName>
    </submittedName>
</protein>
<evidence type="ECO:0000259" key="3">
    <source>
        <dbReference type="PROSITE" id="PS50013"/>
    </source>
</evidence>
<dbReference type="GeneID" id="8246811"/>
<dbReference type="PANTHER" id="PTHR12463:SF1">
    <property type="entry name" value="2-OXOGLUTARATE AND FE-DEPENDENT OXYGENASE FAMILY PROTEIN"/>
    <property type="match status" value="1"/>
</dbReference>
<gene>
    <name evidence="5" type="ORF">MICPUN_62025</name>
</gene>
<feature type="region of interest" description="Disordered" evidence="2">
    <location>
        <begin position="697"/>
        <end position="716"/>
    </location>
</feature>
<dbReference type="PROSITE" id="PS50013">
    <property type="entry name" value="CHROMO_2"/>
    <property type="match status" value="1"/>
</dbReference>
<dbReference type="AlphaFoldDB" id="C1FHB5"/>
<dbReference type="GO" id="GO:0032451">
    <property type="term" value="F:demethylase activity"/>
    <property type="evidence" value="ECO:0007669"/>
    <property type="project" value="TreeGrafter"/>
</dbReference>
<dbReference type="InterPro" id="IPR016197">
    <property type="entry name" value="Chromo-like_dom_sf"/>
</dbReference>
<feature type="domain" description="Chromo" evidence="3">
    <location>
        <begin position="676"/>
        <end position="729"/>
    </location>
</feature>
<dbReference type="InterPro" id="IPR000953">
    <property type="entry name" value="Chromo/chromo_shadow_dom"/>
</dbReference>
<dbReference type="Gene3D" id="2.60.120.590">
    <property type="entry name" value="Alpha-ketoglutarate-dependent dioxygenase AlkB-like"/>
    <property type="match status" value="1"/>
</dbReference>
<keyword evidence="6" id="KW-1185">Reference proteome</keyword>
<dbReference type="PANTHER" id="PTHR12463">
    <property type="entry name" value="OXYGENASE-RELATED"/>
    <property type="match status" value="1"/>
</dbReference>
<dbReference type="CDD" id="cd00024">
    <property type="entry name" value="CD_CSD"/>
    <property type="match status" value="1"/>
</dbReference>
<dbReference type="EMBL" id="CP001576">
    <property type="protein sequence ID" value="ACO70072.1"/>
    <property type="molecule type" value="Genomic_DNA"/>
</dbReference>
<feature type="domain" description="Fe2OG dioxygenase" evidence="4">
    <location>
        <begin position="424"/>
        <end position="574"/>
    </location>
</feature>
<evidence type="ECO:0000256" key="2">
    <source>
        <dbReference type="SAM" id="MobiDB-lite"/>
    </source>
</evidence>